<name>A0ABX1D6Z8_9FLAO</name>
<feature type="non-terminal residue" evidence="2">
    <location>
        <position position="115"/>
    </location>
</feature>
<reference evidence="2 3" key="1">
    <citation type="submission" date="2020-03" db="EMBL/GenBank/DDBJ databases">
        <title>Salinimicrobium sp. nov, isolated from SCS.</title>
        <authorList>
            <person name="Cao W.R."/>
        </authorList>
    </citation>
    <scope>NUCLEOTIDE SEQUENCE [LARGE SCALE GENOMIC DNA]</scope>
    <source>
        <strain evidence="3">J15B91</strain>
    </source>
</reference>
<gene>
    <name evidence="2" type="ORF">HC175_19405</name>
</gene>
<comment type="caution">
    <text evidence="2">The sequence shown here is derived from an EMBL/GenBank/DDBJ whole genome shotgun (WGS) entry which is preliminary data.</text>
</comment>
<dbReference type="InterPro" id="IPR025250">
    <property type="entry name" value="DUF4199"/>
</dbReference>
<keyword evidence="1" id="KW-0472">Membrane</keyword>
<feature type="transmembrane region" description="Helical" evidence="1">
    <location>
        <begin position="39"/>
        <end position="59"/>
    </location>
</feature>
<accession>A0ABX1D6Z8</accession>
<protein>
    <submittedName>
        <fullName evidence="2">DUF4199 domain-containing protein</fullName>
    </submittedName>
</protein>
<feature type="transmembrane region" description="Helical" evidence="1">
    <location>
        <begin position="80"/>
        <end position="101"/>
    </location>
</feature>
<dbReference type="Proteomes" id="UP000703674">
    <property type="component" value="Unassembled WGS sequence"/>
</dbReference>
<dbReference type="RefSeq" id="WP_168139776.1">
    <property type="nucleotide sequence ID" value="NZ_JAAVJR010000788.1"/>
</dbReference>
<evidence type="ECO:0000313" key="2">
    <source>
        <dbReference type="EMBL" id="NJW55082.1"/>
    </source>
</evidence>
<proteinExistence type="predicted"/>
<dbReference type="Pfam" id="PF13858">
    <property type="entry name" value="DUF4199"/>
    <property type="match status" value="1"/>
</dbReference>
<organism evidence="2 3">
    <name type="scientific">Salinimicrobium oceani</name>
    <dbReference type="NCBI Taxonomy" id="2722702"/>
    <lineage>
        <taxon>Bacteria</taxon>
        <taxon>Pseudomonadati</taxon>
        <taxon>Bacteroidota</taxon>
        <taxon>Flavobacteriia</taxon>
        <taxon>Flavobacteriales</taxon>
        <taxon>Flavobacteriaceae</taxon>
        <taxon>Salinimicrobium</taxon>
    </lineage>
</organism>
<dbReference type="EMBL" id="JAAVJR010000788">
    <property type="protein sequence ID" value="NJW55082.1"/>
    <property type="molecule type" value="Genomic_DNA"/>
</dbReference>
<sequence length="115" mass="12635">MEAQKAQARKSVLNYGLLLGFILVVLGVVMYVLDYHLQPHWSFMVLTLIVFIAVVTYGIKAFKKENGGFLSIGEAIKVGVGIALVAAIISGIWVLLLTTVIEPGFMEQAIELERQ</sequence>
<evidence type="ECO:0000256" key="1">
    <source>
        <dbReference type="SAM" id="Phobius"/>
    </source>
</evidence>
<keyword evidence="1" id="KW-1133">Transmembrane helix</keyword>
<keyword evidence="3" id="KW-1185">Reference proteome</keyword>
<evidence type="ECO:0000313" key="3">
    <source>
        <dbReference type="Proteomes" id="UP000703674"/>
    </source>
</evidence>
<feature type="transmembrane region" description="Helical" evidence="1">
    <location>
        <begin position="12"/>
        <end position="33"/>
    </location>
</feature>
<keyword evidence="1" id="KW-0812">Transmembrane</keyword>